<gene>
    <name evidence="3" type="ORF">IE37_02524</name>
</gene>
<keyword evidence="1" id="KW-0472">Membrane</keyword>
<dbReference type="EMBL" id="QGDI01000010">
    <property type="protein sequence ID" value="PWJ11301.1"/>
    <property type="molecule type" value="Genomic_DNA"/>
</dbReference>
<dbReference type="GO" id="GO:0004175">
    <property type="term" value="F:endopeptidase activity"/>
    <property type="evidence" value="ECO:0007669"/>
    <property type="project" value="UniProtKB-ARBA"/>
</dbReference>
<feature type="transmembrane region" description="Helical" evidence="1">
    <location>
        <begin position="95"/>
        <end position="115"/>
    </location>
</feature>
<evidence type="ECO:0000256" key="1">
    <source>
        <dbReference type="SAM" id="Phobius"/>
    </source>
</evidence>
<feature type="transmembrane region" description="Helical" evidence="1">
    <location>
        <begin position="207"/>
        <end position="227"/>
    </location>
</feature>
<dbReference type="RefSeq" id="WP_181380314.1">
    <property type="nucleotide sequence ID" value="NZ_CALYXB010000167.1"/>
</dbReference>
<dbReference type="InterPro" id="IPR003675">
    <property type="entry name" value="Rce1/LyrA-like_dom"/>
</dbReference>
<dbReference type="Pfam" id="PF02517">
    <property type="entry name" value="Rce1-like"/>
    <property type="match status" value="1"/>
</dbReference>
<keyword evidence="1" id="KW-1133">Transmembrane helix</keyword>
<reference evidence="3 4" key="1">
    <citation type="submission" date="2018-05" db="EMBL/GenBank/DDBJ databases">
        <title>The Hungate 1000. A catalogue of reference genomes from the rumen microbiome.</title>
        <authorList>
            <person name="Kelly W."/>
        </authorList>
    </citation>
    <scope>NUCLEOTIDE SEQUENCE [LARGE SCALE GENOMIC DNA]</scope>
    <source>
        <strain evidence="3 4">SAb67</strain>
    </source>
</reference>
<name>A0A315XWG2_RUMFL</name>
<dbReference type="Proteomes" id="UP000245720">
    <property type="component" value="Unassembled WGS sequence"/>
</dbReference>
<accession>A0A315XWG2</accession>
<comment type="caution">
    <text evidence="3">The sequence shown here is derived from an EMBL/GenBank/DDBJ whole genome shotgun (WGS) entry which is preliminary data.</text>
</comment>
<feature type="domain" description="CAAX prenyl protease 2/Lysostaphin resistance protein A-like" evidence="2">
    <location>
        <begin position="135"/>
        <end position="220"/>
    </location>
</feature>
<feature type="transmembrane region" description="Helical" evidence="1">
    <location>
        <begin position="52"/>
        <end position="74"/>
    </location>
</feature>
<dbReference type="AlphaFoldDB" id="A0A315XWG2"/>
<organism evidence="3 4">
    <name type="scientific">Ruminococcus flavefaciens</name>
    <dbReference type="NCBI Taxonomy" id="1265"/>
    <lineage>
        <taxon>Bacteria</taxon>
        <taxon>Bacillati</taxon>
        <taxon>Bacillota</taxon>
        <taxon>Clostridia</taxon>
        <taxon>Eubacteriales</taxon>
        <taxon>Oscillospiraceae</taxon>
        <taxon>Ruminococcus</taxon>
    </lineage>
</organism>
<keyword evidence="1" id="KW-0812">Transmembrane</keyword>
<evidence type="ECO:0000313" key="4">
    <source>
        <dbReference type="Proteomes" id="UP000245720"/>
    </source>
</evidence>
<evidence type="ECO:0000313" key="3">
    <source>
        <dbReference type="EMBL" id="PWJ11301.1"/>
    </source>
</evidence>
<feature type="transmembrane region" description="Helical" evidence="1">
    <location>
        <begin position="135"/>
        <end position="153"/>
    </location>
</feature>
<evidence type="ECO:0000259" key="2">
    <source>
        <dbReference type="Pfam" id="PF02517"/>
    </source>
</evidence>
<feature type="transmembrane region" description="Helical" evidence="1">
    <location>
        <begin position="12"/>
        <end position="32"/>
    </location>
</feature>
<protein>
    <recommendedName>
        <fullName evidence="2">CAAX prenyl protease 2/Lysostaphin resistance protein A-like domain-containing protein</fullName>
    </recommendedName>
</protein>
<sequence length="229" mass="25387">MNNTKFQNARQAISTTVLLTFIVAGYELLRACQSYQTGMNLLDIASFANADLNTYCLVLILANIILLPKALLLYKENNISLKNEIYSKETLRRDITLGVVLAAVSSAVSLLSLLVSKCRTELAFPGWNRLSVGEIVLMIISLGFVSGICKEIYFRGLAKFFCGDVFGETAALLLFNVLFGMLDWFNMGHSFLVGLLWIWGYRKSGKLIVPMIAHGGMNLISVAYFIFTA</sequence>
<proteinExistence type="predicted"/>
<dbReference type="GO" id="GO:0080120">
    <property type="term" value="P:CAAX-box protein maturation"/>
    <property type="evidence" value="ECO:0007669"/>
    <property type="project" value="UniProtKB-ARBA"/>
</dbReference>